<evidence type="ECO:0000313" key="3">
    <source>
        <dbReference type="Proteomes" id="UP000479190"/>
    </source>
</evidence>
<keyword evidence="3" id="KW-1185">Reference proteome</keyword>
<feature type="region of interest" description="Disordered" evidence="1">
    <location>
        <begin position="215"/>
        <end position="300"/>
    </location>
</feature>
<evidence type="ECO:0000256" key="1">
    <source>
        <dbReference type="SAM" id="MobiDB-lite"/>
    </source>
</evidence>
<feature type="compositionally biased region" description="Basic and acidic residues" evidence="1">
    <location>
        <begin position="239"/>
        <end position="264"/>
    </location>
</feature>
<accession>A0A6H5J888</accession>
<dbReference type="Proteomes" id="UP000479190">
    <property type="component" value="Unassembled WGS sequence"/>
</dbReference>
<reference evidence="2 3" key="1">
    <citation type="submission" date="2020-02" db="EMBL/GenBank/DDBJ databases">
        <authorList>
            <person name="Ferguson B K."/>
        </authorList>
    </citation>
    <scope>NUCLEOTIDE SEQUENCE [LARGE SCALE GENOMIC DNA]</scope>
</reference>
<name>A0A6H5J888_9HYME</name>
<dbReference type="AlphaFoldDB" id="A0A6H5J888"/>
<dbReference type="EMBL" id="CADCXV010001485">
    <property type="protein sequence ID" value="CAB0044797.1"/>
    <property type="molecule type" value="Genomic_DNA"/>
</dbReference>
<protein>
    <submittedName>
        <fullName evidence="2">Uncharacterized protein</fullName>
    </submittedName>
</protein>
<proteinExistence type="predicted"/>
<evidence type="ECO:0000313" key="2">
    <source>
        <dbReference type="EMBL" id="CAB0044797.1"/>
    </source>
</evidence>
<gene>
    <name evidence="2" type="ORF">TBRA_LOCUS16385</name>
</gene>
<organism evidence="2 3">
    <name type="scientific">Trichogramma brassicae</name>
    <dbReference type="NCBI Taxonomy" id="86971"/>
    <lineage>
        <taxon>Eukaryota</taxon>
        <taxon>Metazoa</taxon>
        <taxon>Ecdysozoa</taxon>
        <taxon>Arthropoda</taxon>
        <taxon>Hexapoda</taxon>
        <taxon>Insecta</taxon>
        <taxon>Pterygota</taxon>
        <taxon>Neoptera</taxon>
        <taxon>Endopterygota</taxon>
        <taxon>Hymenoptera</taxon>
        <taxon>Apocrita</taxon>
        <taxon>Proctotrupomorpha</taxon>
        <taxon>Chalcidoidea</taxon>
        <taxon>Trichogrammatidae</taxon>
        <taxon>Trichogramma</taxon>
    </lineage>
</organism>
<sequence length="362" mass="40659">MLCGIGTSIKFIPQNSGLCYGKALYLSTHMLSELSVRWRDEHLQTTGDNQQRVRFAAQCQGHSFTDCRTYQGEPVSVTAHTVPDNGDTGQQSCHVDDITLNHLTTMLSRGVARALDNVAMDEQEKRDMVGRILDEYVQDYMRVSSTLPPTLSQAMPNTRMGDDDESDVIEASQKIHNYPDDTVHISLPSQNVVNRHLLDDASELDFERPSLEMDDAMSTADTEINQRESPAFSDDERSETEHEQHDKESEVEQHDKESEVEQQNRLEPGNDSVGDSADATGRSDAPGQEAPDDIDDNRDPVTMKVVTSNGVVNADLRGRRKRHRHQYEKLFSPSNAICQGEHSCAKRRNCRGKCLGRRTRNT</sequence>